<dbReference type="GO" id="GO:0006203">
    <property type="term" value="P:dGTP catabolic process"/>
    <property type="evidence" value="ECO:0007669"/>
    <property type="project" value="TreeGrafter"/>
</dbReference>
<dbReference type="NCBIfam" id="TIGR01353">
    <property type="entry name" value="dGTP_triPase"/>
    <property type="match status" value="1"/>
</dbReference>
<dbReference type="PANTHER" id="PTHR11373">
    <property type="entry name" value="DEOXYNUCLEOSIDE TRIPHOSPHATE TRIPHOSPHOHYDROLASE"/>
    <property type="match status" value="1"/>
</dbReference>
<evidence type="ECO:0000313" key="3">
    <source>
        <dbReference type="EMBL" id="WLD58689.1"/>
    </source>
</evidence>
<organism evidence="3">
    <name type="scientific">Salinispirillum sp. LH 10-3-1</name>
    <dbReference type="NCBI Taxonomy" id="2952525"/>
    <lineage>
        <taxon>Bacteria</taxon>
        <taxon>Pseudomonadati</taxon>
        <taxon>Pseudomonadota</taxon>
        <taxon>Gammaproteobacteria</taxon>
        <taxon>Oceanospirillales</taxon>
        <taxon>Saccharospirillaceae</taxon>
        <taxon>Salinispirillum</taxon>
    </lineage>
</organism>
<dbReference type="Gene3D" id="1.10.3550.10">
    <property type="entry name" value="eoxyguanosinetriphosphate triphosphohydrolase domain-like"/>
    <property type="match status" value="1"/>
</dbReference>
<evidence type="ECO:0000256" key="1">
    <source>
        <dbReference type="ARBA" id="ARBA00022801"/>
    </source>
</evidence>
<feature type="domain" description="HD" evidence="2">
    <location>
        <begin position="73"/>
        <end position="254"/>
    </location>
</feature>
<dbReference type="PANTHER" id="PTHR11373:SF40">
    <property type="entry name" value="DEOXYGUANOSINETRIPHOSPHATE TRIPHOSPHOHYDROLASE-LIKE PROTEIN 2"/>
    <property type="match status" value="1"/>
</dbReference>
<dbReference type="Gene3D" id="1.10.3410.10">
    <property type="entry name" value="putative deoxyguanosinetriphosphate triphosphohydrolase like domain"/>
    <property type="match status" value="1"/>
</dbReference>
<dbReference type="InterPro" id="IPR027432">
    <property type="entry name" value="dGTP_triphosphohydrolase_C"/>
</dbReference>
<dbReference type="InterPro" id="IPR003607">
    <property type="entry name" value="HD/PDEase_dom"/>
</dbReference>
<proteinExistence type="predicted"/>
<protein>
    <submittedName>
        <fullName evidence="3">Deoxyguanosinetriphosphate triphosphohydrolase</fullName>
    </submittedName>
</protein>
<dbReference type="SMART" id="SM00471">
    <property type="entry name" value="HDc"/>
    <property type="match status" value="1"/>
</dbReference>
<dbReference type="NCBIfam" id="NF002205">
    <property type="entry name" value="PRK01096.1"/>
    <property type="match status" value="1"/>
</dbReference>
<sequence>MPDNDNQNQAQRMQWHQLLSSERHGHSALEPHELGRSHFHKDYDRIVFSNAFRRLSGKTQVHPLSLNDHVHTRLIHSVEVGSVGRSLGLKVGERIQDELPDWIQPDDLGVIVQSACLAHDIGNPPFGHAGEFAIQDWFKQPQNADLLAPLNERERDDLRSWEGNAQGFRIVTQVEYHLFRGGLRLTYPTLATMLKYPWTVAHKNAKGKFACFQHEASTLNHVASRLGLLPRGEHAWCRHPLSYLMEAADDICYAIIDLEDAVDLRILNFAEVQAIMLRLNPQAELDISSAQSDVQVAPLRQLAALRGKAMQAVIDAVADAFMAQLDVIMRGELAGDLLAYCPAHIQEGISAAKNLAKQKVFKDTHKTEVEIGAYTTLSTLLHAFLSAGHELHDRQGDQLSYRTQRVLDLMRDDAPDAQWSLYQIYLRILDYVTQQTDQYANYLAKQIGGVPLMSR</sequence>
<dbReference type="SUPFAM" id="SSF109604">
    <property type="entry name" value="HD-domain/PDEase-like"/>
    <property type="match status" value="1"/>
</dbReference>
<name>A0AB38YH14_9GAMM</name>
<gene>
    <name evidence="3" type="ORF">NFC81_02560</name>
</gene>
<dbReference type="Gene3D" id="1.10.3210.10">
    <property type="entry name" value="Hypothetical protein af1432"/>
    <property type="match status" value="1"/>
</dbReference>
<dbReference type="InterPro" id="IPR050135">
    <property type="entry name" value="dGTPase-like"/>
</dbReference>
<dbReference type="RefSeq" id="WP_304995975.1">
    <property type="nucleotide sequence ID" value="NZ_CP101717.1"/>
</dbReference>
<dbReference type="InterPro" id="IPR006674">
    <property type="entry name" value="HD_domain"/>
</dbReference>
<dbReference type="InterPro" id="IPR023293">
    <property type="entry name" value="dGTP_triP_hydro_central_sf"/>
</dbReference>
<dbReference type="InterPro" id="IPR006261">
    <property type="entry name" value="dGTPase"/>
</dbReference>
<evidence type="ECO:0000259" key="2">
    <source>
        <dbReference type="PROSITE" id="PS51831"/>
    </source>
</evidence>
<dbReference type="EMBL" id="CP101717">
    <property type="protein sequence ID" value="WLD58689.1"/>
    <property type="molecule type" value="Genomic_DNA"/>
</dbReference>
<dbReference type="PROSITE" id="PS51831">
    <property type="entry name" value="HD"/>
    <property type="match status" value="1"/>
</dbReference>
<dbReference type="AlphaFoldDB" id="A0AB38YH14"/>
<dbReference type="GO" id="GO:0008832">
    <property type="term" value="F:dGTPase activity"/>
    <property type="evidence" value="ECO:0007669"/>
    <property type="project" value="TreeGrafter"/>
</dbReference>
<reference evidence="3" key="1">
    <citation type="submission" date="2022-07" db="EMBL/GenBank/DDBJ databases">
        <title>Complete genome sequence of Salinispirillum sp. LH10-3-1 capable of multiple carbohydrate inversion isolated from a soda lake.</title>
        <authorList>
            <person name="Liu J."/>
            <person name="Zhai Y."/>
            <person name="Zhang H."/>
            <person name="Yang H."/>
            <person name="Qu J."/>
            <person name="Li J."/>
        </authorList>
    </citation>
    <scope>NUCLEOTIDE SEQUENCE</scope>
    <source>
        <strain evidence="3">LH 10-3-1</strain>
    </source>
</reference>
<keyword evidence="1" id="KW-0378">Hydrolase</keyword>
<accession>A0AB38YH14</accession>
<dbReference type="Pfam" id="PF01966">
    <property type="entry name" value="HD"/>
    <property type="match status" value="1"/>
</dbReference>